<dbReference type="AlphaFoldDB" id="A0A5B7IL58"/>
<reference evidence="1 2" key="1">
    <citation type="submission" date="2019-05" db="EMBL/GenBank/DDBJ databases">
        <title>Another draft genome of Portunus trituberculatus and its Hox gene families provides insights of decapod evolution.</title>
        <authorList>
            <person name="Jeong J.-H."/>
            <person name="Song I."/>
            <person name="Kim S."/>
            <person name="Choi T."/>
            <person name="Kim D."/>
            <person name="Ryu S."/>
            <person name="Kim W."/>
        </authorList>
    </citation>
    <scope>NUCLEOTIDE SEQUENCE [LARGE SCALE GENOMIC DNA]</scope>
    <source>
        <tissue evidence="1">Muscle</tissue>
    </source>
</reference>
<proteinExistence type="predicted"/>
<accession>A0A5B7IL58</accession>
<evidence type="ECO:0000313" key="1">
    <source>
        <dbReference type="EMBL" id="MPC83085.1"/>
    </source>
</evidence>
<gene>
    <name evidence="1" type="ORF">E2C01_077776</name>
</gene>
<name>A0A5B7IL58_PORTR</name>
<comment type="caution">
    <text evidence="1">The sequence shown here is derived from an EMBL/GenBank/DDBJ whole genome shotgun (WGS) entry which is preliminary data.</text>
</comment>
<dbReference type="EMBL" id="VSRR010061464">
    <property type="protein sequence ID" value="MPC83085.1"/>
    <property type="molecule type" value="Genomic_DNA"/>
</dbReference>
<keyword evidence="2" id="KW-1185">Reference proteome</keyword>
<dbReference type="Proteomes" id="UP000324222">
    <property type="component" value="Unassembled WGS sequence"/>
</dbReference>
<organism evidence="1 2">
    <name type="scientific">Portunus trituberculatus</name>
    <name type="common">Swimming crab</name>
    <name type="synonym">Neptunus trituberculatus</name>
    <dbReference type="NCBI Taxonomy" id="210409"/>
    <lineage>
        <taxon>Eukaryota</taxon>
        <taxon>Metazoa</taxon>
        <taxon>Ecdysozoa</taxon>
        <taxon>Arthropoda</taxon>
        <taxon>Crustacea</taxon>
        <taxon>Multicrustacea</taxon>
        <taxon>Malacostraca</taxon>
        <taxon>Eumalacostraca</taxon>
        <taxon>Eucarida</taxon>
        <taxon>Decapoda</taxon>
        <taxon>Pleocyemata</taxon>
        <taxon>Brachyura</taxon>
        <taxon>Eubrachyura</taxon>
        <taxon>Portunoidea</taxon>
        <taxon>Portunidae</taxon>
        <taxon>Portuninae</taxon>
        <taxon>Portunus</taxon>
    </lineage>
</organism>
<protein>
    <submittedName>
        <fullName evidence="1">Uncharacterized protein</fullName>
    </submittedName>
</protein>
<evidence type="ECO:0000313" key="2">
    <source>
        <dbReference type="Proteomes" id="UP000324222"/>
    </source>
</evidence>
<sequence>MTNILVRVDKVYKNTRLEMASPLQEDKGDIRLGTTNYKWVRVDREGLQEEEEDTMLL</sequence>